<evidence type="ECO:0000256" key="6">
    <source>
        <dbReference type="ARBA" id="ARBA00022759"/>
    </source>
</evidence>
<dbReference type="OrthoDB" id="407198at2759"/>
<reference evidence="10" key="2">
    <citation type="submission" date="2020-08" db="EMBL/GenBank/DDBJ databases">
        <authorList>
            <person name="Kikuchi T."/>
        </authorList>
    </citation>
    <scope>NUCLEOTIDE SEQUENCE</scope>
    <source>
        <strain evidence="9">Ka4C1</strain>
    </source>
</reference>
<comment type="catalytic activity">
    <reaction evidence="1">
        <text>Endonucleolytic cleavage to 5'-phosphomonoester.</text>
        <dbReference type="EC" id="3.1.26.4"/>
    </reaction>
</comment>
<dbReference type="SUPFAM" id="SSF53098">
    <property type="entry name" value="Ribonuclease H-like"/>
    <property type="match status" value="2"/>
</dbReference>
<dbReference type="InterPro" id="IPR050092">
    <property type="entry name" value="RNase_H"/>
</dbReference>
<dbReference type="PANTHER" id="PTHR10642">
    <property type="entry name" value="RIBONUCLEASE H1"/>
    <property type="match status" value="1"/>
</dbReference>
<dbReference type="GO" id="GO:0043137">
    <property type="term" value="P:DNA replication, removal of RNA primer"/>
    <property type="evidence" value="ECO:0007669"/>
    <property type="project" value="TreeGrafter"/>
</dbReference>
<evidence type="ECO:0000256" key="7">
    <source>
        <dbReference type="ARBA" id="ARBA00022801"/>
    </source>
</evidence>
<dbReference type="GO" id="GO:0046872">
    <property type="term" value="F:metal ion binding"/>
    <property type="evidence" value="ECO:0007669"/>
    <property type="project" value="UniProtKB-KW"/>
</dbReference>
<evidence type="ECO:0000256" key="5">
    <source>
        <dbReference type="ARBA" id="ARBA00022723"/>
    </source>
</evidence>
<dbReference type="WBParaSite" id="BXY_1590800.1">
    <property type="protein sequence ID" value="BXY_1590800.1"/>
    <property type="gene ID" value="BXY_1590800"/>
</dbReference>
<keyword evidence="12" id="KW-1185">Reference proteome</keyword>
<proteinExistence type="inferred from homology"/>
<dbReference type="PROSITE" id="PS50879">
    <property type="entry name" value="RNASE_H_1"/>
    <property type="match status" value="2"/>
</dbReference>
<name>A0A1I7SS91_BURXY</name>
<gene>
    <name evidence="9" type="ORF">BXYJ_LOCUS4194</name>
</gene>
<organism evidence="11 13">
    <name type="scientific">Bursaphelenchus xylophilus</name>
    <name type="common">Pinewood nematode worm</name>
    <name type="synonym">Aphelenchoides xylophilus</name>
    <dbReference type="NCBI Taxonomy" id="6326"/>
    <lineage>
        <taxon>Eukaryota</taxon>
        <taxon>Metazoa</taxon>
        <taxon>Ecdysozoa</taxon>
        <taxon>Nematoda</taxon>
        <taxon>Chromadorea</taxon>
        <taxon>Rhabditida</taxon>
        <taxon>Tylenchina</taxon>
        <taxon>Tylenchomorpha</taxon>
        <taxon>Aphelenchoidea</taxon>
        <taxon>Aphelenchoididae</taxon>
        <taxon>Bursaphelenchus</taxon>
    </lineage>
</organism>
<dbReference type="GO" id="GO:0003676">
    <property type="term" value="F:nucleic acid binding"/>
    <property type="evidence" value="ECO:0007669"/>
    <property type="project" value="InterPro"/>
</dbReference>
<dbReference type="InterPro" id="IPR036397">
    <property type="entry name" value="RNaseH_sf"/>
</dbReference>
<evidence type="ECO:0000259" key="8">
    <source>
        <dbReference type="PROSITE" id="PS50879"/>
    </source>
</evidence>
<dbReference type="Pfam" id="PF00075">
    <property type="entry name" value="RNase_H"/>
    <property type="match status" value="1"/>
</dbReference>
<evidence type="ECO:0000313" key="10">
    <source>
        <dbReference type="EMBL" id="CAG9097890.1"/>
    </source>
</evidence>
<dbReference type="EMBL" id="CAJFCV020000002">
    <property type="protein sequence ID" value="CAG9097890.1"/>
    <property type="molecule type" value="Genomic_DNA"/>
</dbReference>
<comment type="similarity">
    <text evidence="2">Belongs to the RNase H family.</text>
</comment>
<dbReference type="Proteomes" id="UP000582659">
    <property type="component" value="Unassembled WGS sequence"/>
</dbReference>
<evidence type="ECO:0000256" key="2">
    <source>
        <dbReference type="ARBA" id="ARBA00005300"/>
    </source>
</evidence>
<dbReference type="GO" id="GO:0004523">
    <property type="term" value="F:RNA-DNA hybrid ribonuclease activity"/>
    <property type="evidence" value="ECO:0007669"/>
    <property type="project" value="UniProtKB-EC"/>
</dbReference>
<dbReference type="PANTHER" id="PTHR10642:SF26">
    <property type="entry name" value="RIBONUCLEASE H1"/>
    <property type="match status" value="1"/>
</dbReference>
<evidence type="ECO:0000256" key="1">
    <source>
        <dbReference type="ARBA" id="ARBA00000077"/>
    </source>
</evidence>
<protein>
    <recommendedName>
        <fullName evidence="3">ribonuclease H</fullName>
        <ecNumber evidence="3">3.1.26.4</ecNumber>
    </recommendedName>
</protein>
<dbReference type="eggNOG" id="KOG3752">
    <property type="taxonomic scope" value="Eukaryota"/>
</dbReference>
<dbReference type="Proteomes" id="UP000095284">
    <property type="component" value="Unplaced"/>
</dbReference>
<dbReference type="EMBL" id="CAJFDI010000002">
    <property type="protein sequence ID" value="CAD5215767.1"/>
    <property type="molecule type" value="Genomic_DNA"/>
</dbReference>
<dbReference type="Proteomes" id="UP000659654">
    <property type="component" value="Unassembled WGS sequence"/>
</dbReference>
<sequence length="410" mass="46429">MNFKRLLLPINRIRCLDRLDDRGHRTRCCYSTIVATTSPDAKDKIPPNVALPVSTTSLFQKDDPFVKEIMKNAVPKEEPNETTTDNDWKGVPVVKTTGVVKTYDKRKVGRIGVFWGKGEALNVYKELDLKGADTPLTVTLAELDAVILALRQAIFEKNLTRVVIETDSEFVAKVCSRYLQFWRGNSFMKVDGTPVKNKLFIEDLDRLLQQIDAKVVFSQLKTRFTNDVIAHLKNESDFQVALEEDKHLHTPEPFISLPPTTSNVIYTAGKVHTTQNRNGNYFTLAGYGIHWPSKVTADDCGRYARYPVTEFRTQLTGILKAVELAKEGGLDEVYIVTDSQLFLKFNKLKWTKKDGSPVANKDLYDKIKVAETGMTVHYSYVPSNFNKQMERAGMLADDGMCFPIEKSRKS</sequence>
<keyword evidence="4" id="KW-0540">Nuclease</keyword>
<evidence type="ECO:0000313" key="9">
    <source>
        <dbReference type="EMBL" id="CAD5215767.1"/>
    </source>
</evidence>
<evidence type="ECO:0000313" key="13">
    <source>
        <dbReference type="WBParaSite" id="BXY_1590800.1"/>
    </source>
</evidence>
<dbReference type="InterPro" id="IPR002156">
    <property type="entry name" value="RNaseH_domain"/>
</dbReference>
<reference evidence="13" key="1">
    <citation type="submission" date="2016-11" db="UniProtKB">
        <authorList>
            <consortium name="WormBaseParasite"/>
        </authorList>
    </citation>
    <scope>IDENTIFICATION</scope>
</reference>
<keyword evidence="7" id="KW-0378">Hydrolase</keyword>
<dbReference type="AlphaFoldDB" id="A0A1I7SS91"/>
<keyword evidence="6" id="KW-0255">Endonuclease</keyword>
<feature type="domain" description="RNase H type-1" evidence="8">
    <location>
        <begin position="88"/>
        <end position="238"/>
    </location>
</feature>
<evidence type="ECO:0000313" key="11">
    <source>
        <dbReference type="Proteomes" id="UP000095284"/>
    </source>
</evidence>
<evidence type="ECO:0000256" key="4">
    <source>
        <dbReference type="ARBA" id="ARBA00022722"/>
    </source>
</evidence>
<keyword evidence="5" id="KW-0479">Metal-binding</keyword>
<dbReference type="SMR" id="A0A1I7SS91"/>
<accession>A0A1I7SS91</accession>
<dbReference type="InterPro" id="IPR012337">
    <property type="entry name" value="RNaseH-like_sf"/>
</dbReference>
<dbReference type="EC" id="3.1.26.4" evidence="3"/>
<feature type="domain" description="RNase H type-1" evidence="8">
    <location>
        <begin position="259"/>
        <end position="401"/>
    </location>
</feature>
<evidence type="ECO:0000313" key="12">
    <source>
        <dbReference type="Proteomes" id="UP000659654"/>
    </source>
</evidence>
<evidence type="ECO:0000256" key="3">
    <source>
        <dbReference type="ARBA" id="ARBA00012180"/>
    </source>
</evidence>
<dbReference type="Gene3D" id="3.30.420.10">
    <property type="entry name" value="Ribonuclease H-like superfamily/Ribonuclease H"/>
    <property type="match status" value="2"/>
</dbReference>